<comment type="caution">
    <text evidence="2">The sequence shown here is derived from an EMBL/GenBank/DDBJ whole genome shotgun (WGS) entry which is preliminary data.</text>
</comment>
<proteinExistence type="predicted"/>
<dbReference type="EMBL" id="JACNJN010000028">
    <property type="protein sequence ID" value="MBC8333843.1"/>
    <property type="molecule type" value="Genomic_DNA"/>
</dbReference>
<reference evidence="2 3" key="1">
    <citation type="submission" date="2020-08" db="EMBL/GenBank/DDBJ databases">
        <title>Bridging the membrane lipid divide: bacteria of the FCB group superphylum have the potential to synthesize archaeal ether lipids.</title>
        <authorList>
            <person name="Villanueva L."/>
            <person name="Von Meijenfeldt F.A.B."/>
            <person name="Westbye A.B."/>
            <person name="Yadav S."/>
            <person name="Hopmans E.C."/>
            <person name="Dutilh B.E."/>
            <person name="Sinninghe Damste J.S."/>
        </authorList>
    </citation>
    <scope>NUCLEOTIDE SEQUENCE [LARGE SCALE GENOMIC DNA]</scope>
    <source>
        <strain evidence="2">NIOZ-UU36</strain>
    </source>
</reference>
<organism evidence="2 3">
    <name type="scientific">Candidatus Desulfolinea nitratireducens</name>
    <dbReference type="NCBI Taxonomy" id="2841698"/>
    <lineage>
        <taxon>Bacteria</taxon>
        <taxon>Bacillati</taxon>
        <taxon>Chloroflexota</taxon>
        <taxon>Anaerolineae</taxon>
        <taxon>Anaerolineales</taxon>
        <taxon>Anaerolineales incertae sedis</taxon>
        <taxon>Candidatus Desulfolinea</taxon>
    </lineage>
</organism>
<keyword evidence="1" id="KW-0472">Membrane</keyword>
<dbReference type="Proteomes" id="UP000614469">
    <property type="component" value="Unassembled WGS sequence"/>
</dbReference>
<protein>
    <submittedName>
        <fullName evidence="2">Uncharacterized protein</fullName>
    </submittedName>
</protein>
<evidence type="ECO:0000313" key="2">
    <source>
        <dbReference type="EMBL" id="MBC8333843.1"/>
    </source>
</evidence>
<accession>A0A8J6NH13</accession>
<evidence type="ECO:0000313" key="3">
    <source>
        <dbReference type="Proteomes" id="UP000614469"/>
    </source>
</evidence>
<evidence type="ECO:0000256" key="1">
    <source>
        <dbReference type="SAM" id="Phobius"/>
    </source>
</evidence>
<gene>
    <name evidence="2" type="ORF">H8E29_01120</name>
</gene>
<name>A0A8J6NH13_9CHLR</name>
<keyword evidence="1" id="KW-0812">Transmembrane</keyword>
<dbReference type="AlphaFoldDB" id="A0A8J6NH13"/>
<sequence length="166" mass="18280">MPKIEFNGKTYHDIAEMPATERQAYEQLMAAFKDENQDGIPDIFQGDVVSNIIKAASTNVLVDGKHVSGLSQMTQEQRINLEKGMSMLKKLGVISEMPDFESRLHPSHPEARPVWDETELRKSKPLSQQKSAIQMGGGGSRLILIAIALVSLLVCGTGAFFFFLSG</sequence>
<keyword evidence="1" id="KW-1133">Transmembrane helix</keyword>
<feature type="transmembrane region" description="Helical" evidence="1">
    <location>
        <begin position="142"/>
        <end position="164"/>
    </location>
</feature>